<sequence>MKVLIIFCALLAVAMAVPWGGSYGWGGNYGHNYGWNGNGGGYYTSYPVYRVARTGHNGWGYGWGGNYRNGWGNNYHHGWW</sequence>
<feature type="signal peptide" evidence="1">
    <location>
        <begin position="1"/>
        <end position="16"/>
    </location>
</feature>
<evidence type="ECO:0000313" key="3">
    <source>
        <dbReference type="RefSeq" id="XP_037900198.1"/>
    </source>
</evidence>
<keyword evidence="2" id="KW-1185">Reference proteome</keyword>
<dbReference type="GeneID" id="119644637"/>
<gene>
    <name evidence="3" type="primary">LOC119644637</name>
</gene>
<protein>
    <submittedName>
        <fullName evidence="3">Glycine-rich protein HC1-like</fullName>
    </submittedName>
</protein>
<dbReference type="AlphaFoldDB" id="A0A9C6E1T0"/>
<feature type="chain" id="PRO_5039110760" evidence="1">
    <location>
        <begin position="17"/>
        <end position="80"/>
    </location>
</feature>
<accession>A0A9C6E1T0</accession>
<organism evidence="2 3">
    <name type="scientific">Glossina fuscipes</name>
    <dbReference type="NCBI Taxonomy" id="7396"/>
    <lineage>
        <taxon>Eukaryota</taxon>
        <taxon>Metazoa</taxon>
        <taxon>Ecdysozoa</taxon>
        <taxon>Arthropoda</taxon>
        <taxon>Hexapoda</taxon>
        <taxon>Insecta</taxon>
        <taxon>Pterygota</taxon>
        <taxon>Neoptera</taxon>
        <taxon>Endopterygota</taxon>
        <taxon>Diptera</taxon>
        <taxon>Brachycera</taxon>
        <taxon>Muscomorpha</taxon>
        <taxon>Hippoboscoidea</taxon>
        <taxon>Glossinidae</taxon>
        <taxon>Glossina</taxon>
    </lineage>
</organism>
<dbReference type="RefSeq" id="XP_037900198.1">
    <property type="nucleotide sequence ID" value="XM_038044270.1"/>
</dbReference>
<name>A0A9C6E1T0_9MUSC</name>
<reference evidence="3" key="1">
    <citation type="submission" date="2025-08" db="UniProtKB">
        <authorList>
            <consortium name="RefSeq"/>
        </authorList>
    </citation>
    <scope>IDENTIFICATION</scope>
    <source>
        <tissue evidence="3">Whole body pupa</tissue>
    </source>
</reference>
<keyword evidence="1" id="KW-0732">Signal</keyword>
<evidence type="ECO:0000313" key="2">
    <source>
        <dbReference type="Proteomes" id="UP000092443"/>
    </source>
</evidence>
<evidence type="ECO:0000256" key="1">
    <source>
        <dbReference type="SAM" id="SignalP"/>
    </source>
</evidence>
<dbReference type="KEGG" id="gfs:119644637"/>
<dbReference type="Proteomes" id="UP000092443">
    <property type="component" value="Unplaced"/>
</dbReference>
<proteinExistence type="predicted"/>